<feature type="compositionally biased region" description="Basic and acidic residues" evidence="1">
    <location>
        <begin position="72"/>
        <end position="88"/>
    </location>
</feature>
<accession>A0AAD4W6H2</accession>
<comment type="caution">
    <text evidence="2">The sequence shown here is derived from an EMBL/GenBank/DDBJ whole genome shotgun (WGS) entry which is preliminary data.</text>
</comment>
<name>A0AAD4W6H2_PRUDU</name>
<reference evidence="2 3" key="1">
    <citation type="journal article" date="2022" name="G3 (Bethesda)">
        <title>Whole-genome sequence and methylome profiling of the almond [Prunus dulcis (Mill.) D.A. Webb] cultivar 'Nonpareil'.</title>
        <authorList>
            <person name="D'Amico-Willman K.M."/>
            <person name="Ouma W.Z."/>
            <person name="Meulia T."/>
            <person name="Sideli G.M."/>
            <person name="Gradziel T.M."/>
            <person name="Fresnedo-Ramirez J."/>
        </authorList>
    </citation>
    <scope>NUCLEOTIDE SEQUENCE [LARGE SCALE GENOMIC DNA]</scope>
    <source>
        <strain evidence="2">Clone GOH B32 T37-40</strain>
    </source>
</reference>
<keyword evidence="3" id="KW-1185">Reference proteome</keyword>
<feature type="compositionally biased region" description="Basic and acidic residues" evidence="1">
    <location>
        <begin position="35"/>
        <end position="47"/>
    </location>
</feature>
<protein>
    <submittedName>
        <fullName evidence="2">Uncharacterized protein</fullName>
    </submittedName>
</protein>
<evidence type="ECO:0000313" key="3">
    <source>
        <dbReference type="Proteomes" id="UP001054821"/>
    </source>
</evidence>
<proteinExistence type="predicted"/>
<feature type="region of interest" description="Disordered" evidence="1">
    <location>
        <begin position="35"/>
        <end position="89"/>
    </location>
</feature>
<dbReference type="AlphaFoldDB" id="A0AAD4W6H2"/>
<dbReference type="Proteomes" id="UP001054821">
    <property type="component" value="Chromosome 3"/>
</dbReference>
<evidence type="ECO:0000256" key="1">
    <source>
        <dbReference type="SAM" id="MobiDB-lite"/>
    </source>
</evidence>
<dbReference type="PANTHER" id="PTHR47422:SF1">
    <property type="entry name" value="DNAJ HEAT SHOCK N-TERMINAL DOMAIN-CONTAINING PROTEIN"/>
    <property type="match status" value="1"/>
</dbReference>
<sequence>MREAARWRKLQGICMEGDDELLADMMDVKVAPKRDEWMTTLPSERKNGMPPRRSTRFNSSNEAAAFASDAEEEKRKVSDRDLRAKLDSENMNQALTSRFSSGSYERNFL</sequence>
<dbReference type="EMBL" id="JAJFAZ020000003">
    <property type="protein sequence ID" value="KAI5337273.1"/>
    <property type="molecule type" value="Genomic_DNA"/>
</dbReference>
<gene>
    <name evidence="2" type="ORF">L3X38_016544</name>
</gene>
<organism evidence="2 3">
    <name type="scientific">Prunus dulcis</name>
    <name type="common">Almond</name>
    <name type="synonym">Amygdalus dulcis</name>
    <dbReference type="NCBI Taxonomy" id="3755"/>
    <lineage>
        <taxon>Eukaryota</taxon>
        <taxon>Viridiplantae</taxon>
        <taxon>Streptophyta</taxon>
        <taxon>Embryophyta</taxon>
        <taxon>Tracheophyta</taxon>
        <taxon>Spermatophyta</taxon>
        <taxon>Magnoliopsida</taxon>
        <taxon>eudicotyledons</taxon>
        <taxon>Gunneridae</taxon>
        <taxon>Pentapetalae</taxon>
        <taxon>rosids</taxon>
        <taxon>fabids</taxon>
        <taxon>Rosales</taxon>
        <taxon>Rosaceae</taxon>
        <taxon>Amygdaloideae</taxon>
        <taxon>Amygdaleae</taxon>
        <taxon>Prunus</taxon>
    </lineage>
</organism>
<feature type="compositionally biased region" description="Low complexity" evidence="1">
    <location>
        <begin position="57"/>
        <end position="68"/>
    </location>
</feature>
<evidence type="ECO:0000313" key="2">
    <source>
        <dbReference type="EMBL" id="KAI5337273.1"/>
    </source>
</evidence>
<dbReference type="PANTHER" id="PTHR47422">
    <property type="entry name" value="DNAJ HEAT SHOCK N-TERMINAL DOMAIN-CONTAINING PROTEIN"/>
    <property type="match status" value="1"/>
</dbReference>